<proteinExistence type="inferred from homology"/>
<comment type="similarity">
    <text evidence="1">Belongs to the F420H(2)-dependent quinone reductase family.</text>
</comment>
<reference evidence="4" key="1">
    <citation type="submission" date="2018-03" db="EMBL/GenBank/DDBJ databases">
        <title>Bacteriophage NCPPB3778 and a type I-E CRISPR drive the evolution of the US Biological Select Agent, Rathayibacter toxicus.</title>
        <authorList>
            <person name="Davis E.W.II."/>
            <person name="Tabima J.F."/>
            <person name="Weisberg A.J."/>
            <person name="Dantas Lopes L."/>
            <person name="Wiseman M.S."/>
            <person name="Wiseman M.S."/>
            <person name="Pupko T."/>
            <person name="Belcher M.S."/>
            <person name="Sechler A.J."/>
            <person name="Tancos M.A."/>
            <person name="Schroeder B.K."/>
            <person name="Murray T.D."/>
            <person name="Luster D.G."/>
            <person name="Schneider W.L."/>
            <person name="Rogers E."/>
            <person name="Andreote F.D."/>
            <person name="Grunwald N.J."/>
            <person name="Putnam M.L."/>
            <person name="Chang J.H."/>
        </authorList>
    </citation>
    <scope>NUCLEOTIDE SEQUENCE [LARGE SCALE GENOMIC DNA]</scope>
    <source>
        <strain evidence="4">DSM 15932</strain>
    </source>
</reference>
<dbReference type="AlphaFoldDB" id="A0A3Q9UT09"/>
<dbReference type="RefSeq" id="WP_123706099.1">
    <property type="nucleotide sequence ID" value="NZ_CP028137.1"/>
</dbReference>
<dbReference type="InterPro" id="IPR004378">
    <property type="entry name" value="F420H2_quin_Rdtase"/>
</dbReference>
<name>A0A3Q9UT09_9MICO</name>
<dbReference type="Pfam" id="PF04075">
    <property type="entry name" value="F420H2_quin_red"/>
    <property type="match status" value="1"/>
</dbReference>
<dbReference type="GO" id="GO:0070967">
    <property type="term" value="F:coenzyme F420 binding"/>
    <property type="evidence" value="ECO:0007669"/>
    <property type="project" value="TreeGrafter"/>
</dbReference>
<protein>
    <submittedName>
        <fullName evidence="3">Nitroreductase family deazaflavin-dependent oxidoreductase</fullName>
    </submittedName>
</protein>
<evidence type="ECO:0000256" key="2">
    <source>
        <dbReference type="ARBA" id="ARBA00049106"/>
    </source>
</evidence>
<evidence type="ECO:0000256" key="1">
    <source>
        <dbReference type="ARBA" id="ARBA00008710"/>
    </source>
</evidence>
<dbReference type="EMBL" id="CP028137">
    <property type="protein sequence ID" value="AZZ53414.1"/>
    <property type="molecule type" value="Genomic_DNA"/>
</dbReference>
<comment type="catalytic activity">
    <reaction evidence="2">
        <text>oxidized coenzyme F420-(gamma-L-Glu)(n) + a quinol + H(+) = reduced coenzyme F420-(gamma-L-Glu)(n) + a quinone</text>
        <dbReference type="Rhea" id="RHEA:39663"/>
        <dbReference type="Rhea" id="RHEA-COMP:12939"/>
        <dbReference type="Rhea" id="RHEA-COMP:14378"/>
        <dbReference type="ChEBI" id="CHEBI:15378"/>
        <dbReference type="ChEBI" id="CHEBI:24646"/>
        <dbReference type="ChEBI" id="CHEBI:132124"/>
        <dbReference type="ChEBI" id="CHEBI:133980"/>
        <dbReference type="ChEBI" id="CHEBI:139511"/>
    </reaction>
</comment>
<dbReference type="GO" id="GO:0016491">
    <property type="term" value="F:oxidoreductase activity"/>
    <property type="evidence" value="ECO:0007669"/>
    <property type="project" value="InterPro"/>
</dbReference>
<dbReference type="GO" id="GO:0005886">
    <property type="term" value="C:plasma membrane"/>
    <property type="evidence" value="ECO:0007669"/>
    <property type="project" value="TreeGrafter"/>
</dbReference>
<dbReference type="Gene3D" id="2.30.110.10">
    <property type="entry name" value="Electron Transport, Fmn-binding Protein, Chain A"/>
    <property type="match status" value="1"/>
</dbReference>
<evidence type="ECO:0000313" key="4">
    <source>
        <dbReference type="Proteomes" id="UP000285317"/>
    </source>
</evidence>
<dbReference type="KEGG" id="rfs:C1I64_16140"/>
<dbReference type="PANTHER" id="PTHR39428:SF1">
    <property type="entry name" value="F420H(2)-DEPENDENT QUINONE REDUCTASE RV1261C"/>
    <property type="match status" value="1"/>
</dbReference>
<accession>A0A3Q9UT09</accession>
<gene>
    <name evidence="3" type="ORF">C1I64_16140</name>
</gene>
<organism evidence="3 4">
    <name type="scientific">Rathayibacter festucae DSM 15932</name>
    <dbReference type="NCBI Taxonomy" id="1328866"/>
    <lineage>
        <taxon>Bacteria</taxon>
        <taxon>Bacillati</taxon>
        <taxon>Actinomycetota</taxon>
        <taxon>Actinomycetes</taxon>
        <taxon>Micrococcales</taxon>
        <taxon>Microbacteriaceae</taxon>
        <taxon>Rathayibacter</taxon>
    </lineage>
</organism>
<sequence>MADFNEQIIAEFRANGGTVTTAGFGRSLVLVHHAGARSGEERIAPLMGLHPSDDVWLIAASAAGAPKHPAWFHNLEANPDTVIETPDDGTVPVRARTLEGAERDAGWKRFTDASEGFKGYEAKTTRTIPVVELTRR</sequence>
<dbReference type="PANTHER" id="PTHR39428">
    <property type="entry name" value="F420H(2)-DEPENDENT QUINONE REDUCTASE RV1261C"/>
    <property type="match status" value="1"/>
</dbReference>
<dbReference type="Proteomes" id="UP000285317">
    <property type="component" value="Chromosome"/>
</dbReference>
<dbReference type="InterPro" id="IPR012349">
    <property type="entry name" value="Split_barrel_FMN-bd"/>
</dbReference>
<dbReference type="NCBIfam" id="TIGR00026">
    <property type="entry name" value="hi_GC_TIGR00026"/>
    <property type="match status" value="1"/>
</dbReference>
<evidence type="ECO:0000313" key="3">
    <source>
        <dbReference type="EMBL" id="AZZ53414.1"/>
    </source>
</evidence>